<name>A0A5J4PY03_9ZZZZ</name>
<dbReference type="AlphaFoldDB" id="A0A5J4PY03"/>
<sequence>MTGVKFDIKRINFNSNINDIVKGSDMLIFATPSPYLLIADILPVNFRFPETG</sequence>
<proteinExistence type="predicted"/>
<organism evidence="1">
    <name type="scientific">termite gut metagenome</name>
    <dbReference type="NCBI Taxonomy" id="433724"/>
    <lineage>
        <taxon>unclassified sequences</taxon>
        <taxon>metagenomes</taxon>
        <taxon>organismal metagenomes</taxon>
    </lineage>
</organism>
<gene>
    <name evidence="1" type="ORF">EZS27_035564</name>
</gene>
<dbReference type="EMBL" id="SNRY01005951">
    <property type="protein sequence ID" value="KAA6313701.1"/>
    <property type="molecule type" value="Genomic_DNA"/>
</dbReference>
<evidence type="ECO:0000313" key="1">
    <source>
        <dbReference type="EMBL" id="KAA6313701.1"/>
    </source>
</evidence>
<reference evidence="1" key="1">
    <citation type="submission" date="2019-03" db="EMBL/GenBank/DDBJ databases">
        <title>Single cell metagenomics reveals metabolic interactions within the superorganism composed of flagellate Streblomastix strix and complex community of Bacteroidetes bacteria on its surface.</title>
        <authorList>
            <person name="Treitli S.C."/>
            <person name="Kolisko M."/>
            <person name="Husnik F."/>
            <person name="Keeling P."/>
            <person name="Hampl V."/>
        </authorList>
    </citation>
    <scope>NUCLEOTIDE SEQUENCE</scope>
    <source>
        <strain evidence="1">STM</strain>
    </source>
</reference>
<accession>A0A5J4PY03</accession>
<protein>
    <submittedName>
        <fullName evidence="1">Uncharacterized protein</fullName>
    </submittedName>
</protein>
<comment type="caution">
    <text evidence="1">The sequence shown here is derived from an EMBL/GenBank/DDBJ whole genome shotgun (WGS) entry which is preliminary data.</text>
</comment>